<dbReference type="GO" id="GO:0046872">
    <property type="term" value="F:metal ion binding"/>
    <property type="evidence" value="ECO:0007669"/>
    <property type="project" value="UniProtKB-KW"/>
</dbReference>
<protein>
    <recommendedName>
        <fullName evidence="4">Protein yippee-like</fullName>
    </recommendedName>
</protein>
<gene>
    <name evidence="7" type="ORF">BQ4739_LOCUS1847</name>
</gene>
<feature type="region of interest" description="Disordered" evidence="5">
    <location>
        <begin position="107"/>
        <end position="143"/>
    </location>
</feature>
<evidence type="ECO:0000256" key="5">
    <source>
        <dbReference type="SAM" id="MobiDB-lite"/>
    </source>
</evidence>
<feature type="compositionally biased region" description="Basic and acidic residues" evidence="5">
    <location>
        <begin position="134"/>
        <end position="143"/>
    </location>
</feature>
<evidence type="ECO:0000313" key="7">
    <source>
        <dbReference type="EMBL" id="SZX61346.1"/>
    </source>
</evidence>
<evidence type="ECO:0000256" key="3">
    <source>
        <dbReference type="ARBA" id="ARBA00022833"/>
    </source>
</evidence>
<keyword evidence="3" id="KW-0862">Zinc</keyword>
<dbReference type="AlphaFoldDB" id="A0A383VAH0"/>
<sequence>MGRVFVEHLSGKAYCCKYCRTHLAKVEELLSKQFHSKNGPAWLFGQVINVVPGPKEDRLMTTGMHVVSDISCTKCCALLGWKYEDAHEESQKYKVGRFILERAHVVEASPSAQPPPPPGRNDSSVPPLSYFDGHSSDMDDHYF</sequence>
<feature type="domain" description="Yippee" evidence="6">
    <location>
        <begin position="12"/>
        <end position="109"/>
    </location>
</feature>
<keyword evidence="2" id="KW-0479">Metal-binding</keyword>
<accession>A0A383VAH0</accession>
<dbReference type="InterPro" id="IPR039058">
    <property type="entry name" value="Yippee_fam"/>
</dbReference>
<dbReference type="Proteomes" id="UP000256970">
    <property type="component" value="Unassembled WGS sequence"/>
</dbReference>
<proteinExistence type="inferred from homology"/>
<dbReference type="InterPro" id="IPR034751">
    <property type="entry name" value="Yippee"/>
</dbReference>
<keyword evidence="8" id="KW-1185">Reference proteome</keyword>
<dbReference type="STRING" id="3088.A0A383VAH0"/>
<comment type="similarity">
    <text evidence="1 4">Belongs to the yippee family.</text>
</comment>
<evidence type="ECO:0000256" key="4">
    <source>
        <dbReference type="RuleBase" id="RU110713"/>
    </source>
</evidence>
<evidence type="ECO:0000256" key="1">
    <source>
        <dbReference type="ARBA" id="ARBA00005613"/>
    </source>
</evidence>
<name>A0A383VAH0_TETOB</name>
<organism evidence="7 8">
    <name type="scientific">Tetradesmus obliquus</name>
    <name type="common">Green alga</name>
    <name type="synonym">Acutodesmus obliquus</name>
    <dbReference type="NCBI Taxonomy" id="3088"/>
    <lineage>
        <taxon>Eukaryota</taxon>
        <taxon>Viridiplantae</taxon>
        <taxon>Chlorophyta</taxon>
        <taxon>core chlorophytes</taxon>
        <taxon>Chlorophyceae</taxon>
        <taxon>CS clade</taxon>
        <taxon>Sphaeropleales</taxon>
        <taxon>Scenedesmaceae</taxon>
        <taxon>Tetradesmus</taxon>
    </lineage>
</organism>
<dbReference type="PROSITE" id="PS51792">
    <property type="entry name" value="YIPPEE"/>
    <property type="match status" value="1"/>
</dbReference>
<dbReference type="PANTHER" id="PTHR13848">
    <property type="entry name" value="PROTEIN YIPPEE-LIKE CG15309-RELATED"/>
    <property type="match status" value="1"/>
</dbReference>
<dbReference type="EMBL" id="FNXT01000138">
    <property type="protein sequence ID" value="SZX61346.1"/>
    <property type="molecule type" value="Genomic_DNA"/>
</dbReference>
<evidence type="ECO:0000256" key="2">
    <source>
        <dbReference type="ARBA" id="ARBA00022723"/>
    </source>
</evidence>
<evidence type="ECO:0000313" key="8">
    <source>
        <dbReference type="Proteomes" id="UP000256970"/>
    </source>
</evidence>
<reference evidence="7 8" key="1">
    <citation type="submission" date="2016-10" db="EMBL/GenBank/DDBJ databases">
        <authorList>
            <person name="Cai Z."/>
        </authorList>
    </citation>
    <scope>NUCLEOTIDE SEQUENCE [LARGE SCALE GENOMIC DNA]</scope>
</reference>
<evidence type="ECO:0000259" key="6">
    <source>
        <dbReference type="PROSITE" id="PS51792"/>
    </source>
</evidence>
<dbReference type="InterPro" id="IPR004910">
    <property type="entry name" value="Yippee/Mis18/Cereblon"/>
</dbReference>
<dbReference type="Pfam" id="PF03226">
    <property type="entry name" value="Yippee-Mis18"/>
    <property type="match status" value="1"/>
</dbReference>